<dbReference type="OrthoDB" id="616263at2759"/>
<sequence length="135" mass="15263">MMFQGKDNFWPLNFLLHRTTKQASSPNKIIKVKIAYTTGSRGGLQPNLIANRVRIVDLATDDCTGFHPGFESCIIIYPAPEKVPGPFSRRRRSVDGYPTPVLLSNLVTDSYDIRVNKLVSRYDMCFKFGGSYAER</sequence>
<reference evidence="1" key="1">
    <citation type="submission" date="2020-08" db="EMBL/GenBank/DDBJ databases">
        <title>Multicomponent nature underlies the extraordinary mechanical properties of spider dragline silk.</title>
        <authorList>
            <person name="Kono N."/>
            <person name="Nakamura H."/>
            <person name="Mori M."/>
            <person name="Yoshida Y."/>
            <person name="Ohtoshi R."/>
            <person name="Malay A.D."/>
            <person name="Moran D.A.P."/>
            <person name="Tomita M."/>
            <person name="Numata K."/>
            <person name="Arakawa K."/>
        </authorList>
    </citation>
    <scope>NUCLEOTIDE SEQUENCE</scope>
</reference>
<dbReference type="EMBL" id="BMAW01125138">
    <property type="protein sequence ID" value="GFU10991.1"/>
    <property type="molecule type" value="Genomic_DNA"/>
</dbReference>
<dbReference type="Proteomes" id="UP000887013">
    <property type="component" value="Unassembled WGS sequence"/>
</dbReference>
<evidence type="ECO:0000313" key="2">
    <source>
        <dbReference type="Proteomes" id="UP000887013"/>
    </source>
</evidence>
<name>A0A8X6QC04_NEPPI</name>
<proteinExistence type="predicted"/>
<dbReference type="AlphaFoldDB" id="A0A8X6QC04"/>
<organism evidence="1 2">
    <name type="scientific">Nephila pilipes</name>
    <name type="common">Giant wood spider</name>
    <name type="synonym">Nephila maculata</name>
    <dbReference type="NCBI Taxonomy" id="299642"/>
    <lineage>
        <taxon>Eukaryota</taxon>
        <taxon>Metazoa</taxon>
        <taxon>Ecdysozoa</taxon>
        <taxon>Arthropoda</taxon>
        <taxon>Chelicerata</taxon>
        <taxon>Arachnida</taxon>
        <taxon>Araneae</taxon>
        <taxon>Araneomorphae</taxon>
        <taxon>Entelegynae</taxon>
        <taxon>Araneoidea</taxon>
        <taxon>Nephilidae</taxon>
        <taxon>Nephila</taxon>
    </lineage>
</organism>
<accession>A0A8X6QC04</accession>
<protein>
    <submittedName>
        <fullName evidence="1">Uncharacterized protein</fullName>
    </submittedName>
</protein>
<comment type="caution">
    <text evidence="1">The sequence shown here is derived from an EMBL/GenBank/DDBJ whole genome shotgun (WGS) entry which is preliminary data.</text>
</comment>
<gene>
    <name evidence="1" type="ORF">NPIL_77801</name>
</gene>
<keyword evidence="2" id="KW-1185">Reference proteome</keyword>
<evidence type="ECO:0000313" key="1">
    <source>
        <dbReference type="EMBL" id="GFU10991.1"/>
    </source>
</evidence>